<feature type="active site" description="Charge relay system" evidence="8 9">
    <location>
        <position position="121"/>
    </location>
</feature>
<reference evidence="14" key="1">
    <citation type="journal article" date="2014" name="Int. J. Syst. Evol. Microbiol.">
        <title>Complete genome sequence of Corynebacterium casei LMG S-19264T (=DSM 44701T), isolated from a smear-ripened cheese.</title>
        <authorList>
            <consortium name="US DOE Joint Genome Institute (JGI-PGF)"/>
            <person name="Walter F."/>
            <person name="Albersmeier A."/>
            <person name="Kalinowski J."/>
            <person name="Ruckert C."/>
        </authorList>
    </citation>
    <scope>NUCLEOTIDE SEQUENCE</scope>
    <source>
        <strain evidence="14">JCM 17251</strain>
    </source>
</reference>
<dbReference type="AlphaFoldDB" id="A0A917XSS2"/>
<dbReference type="InterPro" id="IPR023827">
    <property type="entry name" value="Peptidase_S8_Asp-AS"/>
</dbReference>
<dbReference type="InterPro" id="IPR023828">
    <property type="entry name" value="Peptidase_S8_Ser-AS"/>
</dbReference>
<keyword evidence="5 11" id="KW-0732">Signal</keyword>
<proteinExistence type="inferred from homology"/>
<keyword evidence="7 9" id="KW-0720">Serine protease</keyword>
<dbReference type="PROSITE" id="PS00138">
    <property type="entry name" value="SUBTILASE_SER"/>
    <property type="match status" value="1"/>
</dbReference>
<feature type="signal peptide" evidence="11">
    <location>
        <begin position="1"/>
        <end position="20"/>
    </location>
</feature>
<dbReference type="Pfam" id="PF02225">
    <property type="entry name" value="PA"/>
    <property type="match status" value="1"/>
</dbReference>
<keyword evidence="3" id="KW-0964">Secreted</keyword>
<feature type="active site" description="Charge relay system" evidence="8 9">
    <location>
        <position position="447"/>
    </location>
</feature>
<dbReference type="InterPro" id="IPR022398">
    <property type="entry name" value="Peptidase_S8_His-AS"/>
</dbReference>
<dbReference type="InterPro" id="IPR000209">
    <property type="entry name" value="Peptidase_S8/S53_dom"/>
</dbReference>
<dbReference type="PROSITE" id="PS00136">
    <property type="entry name" value="SUBTILASE_ASP"/>
    <property type="match status" value="1"/>
</dbReference>
<organism evidence="14 15">
    <name type="scientific">Oceanobacillus indicireducens</name>
    <dbReference type="NCBI Taxonomy" id="1004261"/>
    <lineage>
        <taxon>Bacteria</taxon>
        <taxon>Bacillati</taxon>
        <taxon>Bacillota</taxon>
        <taxon>Bacilli</taxon>
        <taxon>Bacillales</taxon>
        <taxon>Bacillaceae</taxon>
        <taxon>Oceanobacillus</taxon>
    </lineage>
</organism>
<evidence type="ECO:0000256" key="4">
    <source>
        <dbReference type="ARBA" id="ARBA00022670"/>
    </source>
</evidence>
<dbReference type="InterPro" id="IPR034213">
    <property type="entry name" value="S8_Vpr-like"/>
</dbReference>
<dbReference type="InterPro" id="IPR046450">
    <property type="entry name" value="PA_dom_sf"/>
</dbReference>
<evidence type="ECO:0000259" key="13">
    <source>
        <dbReference type="Pfam" id="PF02225"/>
    </source>
</evidence>
<dbReference type="CDD" id="cd07474">
    <property type="entry name" value="Peptidases_S8_subtilisin_Vpr-like"/>
    <property type="match status" value="1"/>
</dbReference>
<dbReference type="PANTHER" id="PTHR43806">
    <property type="entry name" value="PEPTIDASE S8"/>
    <property type="match status" value="1"/>
</dbReference>
<dbReference type="SUPFAM" id="SSF52743">
    <property type="entry name" value="Subtilisin-like"/>
    <property type="match status" value="1"/>
</dbReference>
<reference evidence="14" key="2">
    <citation type="submission" date="2020-09" db="EMBL/GenBank/DDBJ databases">
        <authorList>
            <person name="Sun Q."/>
            <person name="Ohkuma M."/>
        </authorList>
    </citation>
    <scope>NUCLEOTIDE SEQUENCE</scope>
    <source>
        <strain evidence="14">JCM 17251</strain>
    </source>
</reference>
<evidence type="ECO:0000256" key="6">
    <source>
        <dbReference type="ARBA" id="ARBA00022801"/>
    </source>
</evidence>
<dbReference type="RefSeq" id="WP_188855781.1">
    <property type="nucleotide sequence ID" value="NZ_BMOS01000002.1"/>
</dbReference>
<evidence type="ECO:0000256" key="8">
    <source>
        <dbReference type="PIRSR" id="PIRSR615500-1"/>
    </source>
</evidence>
<evidence type="ECO:0000256" key="5">
    <source>
        <dbReference type="ARBA" id="ARBA00022729"/>
    </source>
</evidence>
<dbReference type="Proteomes" id="UP000624041">
    <property type="component" value="Unassembled WGS sequence"/>
</dbReference>
<feature type="domain" description="PA" evidence="13">
    <location>
        <begin position="315"/>
        <end position="387"/>
    </location>
</feature>
<comment type="similarity">
    <text evidence="1 9 10">Belongs to the peptidase S8 family.</text>
</comment>
<dbReference type="Gene3D" id="3.40.50.200">
    <property type="entry name" value="Peptidase S8/S53 domain"/>
    <property type="match status" value="1"/>
</dbReference>
<keyword evidence="4 9" id="KW-0645">Protease</keyword>
<dbReference type="GO" id="GO:0006508">
    <property type="term" value="P:proteolysis"/>
    <property type="evidence" value="ECO:0007669"/>
    <property type="project" value="UniProtKB-KW"/>
</dbReference>
<evidence type="ECO:0000256" key="7">
    <source>
        <dbReference type="ARBA" id="ARBA00022825"/>
    </source>
</evidence>
<dbReference type="EMBL" id="BMOS01000002">
    <property type="protein sequence ID" value="GGN50175.1"/>
    <property type="molecule type" value="Genomic_DNA"/>
</dbReference>
<dbReference type="SUPFAM" id="SSF52025">
    <property type="entry name" value="PA domain"/>
    <property type="match status" value="1"/>
</dbReference>
<evidence type="ECO:0000256" key="1">
    <source>
        <dbReference type="ARBA" id="ARBA00011073"/>
    </source>
</evidence>
<dbReference type="GO" id="GO:0004252">
    <property type="term" value="F:serine-type endopeptidase activity"/>
    <property type="evidence" value="ECO:0007669"/>
    <property type="project" value="UniProtKB-UniRule"/>
</dbReference>
<feature type="chain" id="PRO_5039128505" evidence="11">
    <location>
        <begin position="21"/>
        <end position="714"/>
    </location>
</feature>
<feature type="active site" description="Charge relay system" evidence="8 9">
    <location>
        <position position="161"/>
    </location>
</feature>
<evidence type="ECO:0000313" key="15">
    <source>
        <dbReference type="Proteomes" id="UP000624041"/>
    </source>
</evidence>
<evidence type="ECO:0000256" key="11">
    <source>
        <dbReference type="SAM" id="SignalP"/>
    </source>
</evidence>
<evidence type="ECO:0000256" key="9">
    <source>
        <dbReference type="PROSITE-ProRule" id="PRU01240"/>
    </source>
</evidence>
<feature type="domain" description="Peptidase S8/S53" evidence="12">
    <location>
        <begin position="112"/>
        <end position="499"/>
    </location>
</feature>
<protein>
    <submittedName>
        <fullName evidence="14">Minor extracellular protease vpr</fullName>
    </submittedName>
</protein>
<dbReference type="InterPro" id="IPR036852">
    <property type="entry name" value="Peptidase_S8/S53_dom_sf"/>
</dbReference>
<dbReference type="Pfam" id="PF00082">
    <property type="entry name" value="Peptidase_S8"/>
    <property type="match status" value="1"/>
</dbReference>
<dbReference type="Gene3D" id="3.50.30.30">
    <property type="match status" value="1"/>
</dbReference>
<gene>
    <name evidence="14" type="primary">vpr</name>
    <name evidence="14" type="ORF">GCM10007971_03450</name>
</gene>
<keyword evidence="15" id="KW-1185">Reference proteome</keyword>
<dbReference type="PRINTS" id="PR00723">
    <property type="entry name" value="SUBTILISIN"/>
</dbReference>
<name>A0A917XSS2_9BACI</name>
<dbReference type="PANTHER" id="PTHR43806:SF65">
    <property type="entry name" value="SERINE PROTEASE APRX"/>
    <property type="match status" value="1"/>
</dbReference>
<evidence type="ECO:0000256" key="3">
    <source>
        <dbReference type="ARBA" id="ARBA00022525"/>
    </source>
</evidence>
<dbReference type="InterPro" id="IPR003137">
    <property type="entry name" value="PA_domain"/>
</dbReference>
<evidence type="ECO:0000313" key="14">
    <source>
        <dbReference type="EMBL" id="GGN50175.1"/>
    </source>
</evidence>
<accession>A0A917XSS2</accession>
<evidence type="ECO:0000256" key="10">
    <source>
        <dbReference type="RuleBase" id="RU003355"/>
    </source>
</evidence>
<keyword evidence="2" id="KW-0134">Cell wall</keyword>
<dbReference type="PROSITE" id="PS00137">
    <property type="entry name" value="SUBTILASE_HIS"/>
    <property type="match status" value="1"/>
</dbReference>
<dbReference type="CDD" id="cd02133">
    <property type="entry name" value="PA_C5a_like"/>
    <property type="match status" value="1"/>
</dbReference>
<evidence type="ECO:0000256" key="2">
    <source>
        <dbReference type="ARBA" id="ARBA00022512"/>
    </source>
</evidence>
<keyword evidence="6 9" id="KW-0378">Hydrolase</keyword>
<sequence length="714" mass="77996">MRGFIFFLIASFIYFPAVHAEEVETVIIEVEGDVEAHADYIKNYHPFIEVVATYSTLFNGIALQGKPEQLERLHTAEFITGIHDVQTYKADPIHSSGQPKTEPRDARQTYTGKNIKVGVIDTGIDYTHPDLKSNFAGGYDVFDLDEDPMETMPEEGMPTSHGTHVAGIIAANGELQGIAPEASLYAYRALGPGGFGSTVHVLAALEQAVKDKMDVINLSLGNEVNGPDYPTSIAVDKAVELGIPVVIANGNSGPEPWTVGSPATAKNALAVGAVQAPTEVPYLYHAQDNKKISLAAMQGAPAWELTKDYKIVNADEDSTNLTGKIALFERGEVTFRDLALQAQEKGAAAVLIYNNEPGELHGGIENEEDATVEIPVAGITKEDGKWLIEQNGTYLDTVYESLDTTIAAFSSRGPVTVNWQIKPNVTAPGAMINSTVPGGYEHLSGTSMAAPYVAGAVALLKEAHPDWGVDTIYHALETTAVPLQTENGDFHAPSIQGHGLIQPEQAIETPTIIKDGTLEAGKITERHEAEEFTVQLENRSSDTQSFSFDIPKSERGIEWELPLSFEVAPHETEEIRIKLNITSAELEEGVHEGFLTLKEQTKNKTYHLPYLFVNQSADQPKIAGIEFSLKPFREDVYSYSLYSTEELQLVSIDLYDPDTLTYRGNLLELEEPTVGMNEGEIPSYKLTPGNYLGIITAINKDERIETTEIPLHIE</sequence>
<dbReference type="InterPro" id="IPR015500">
    <property type="entry name" value="Peptidase_S8_subtilisin-rel"/>
</dbReference>
<dbReference type="PROSITE" id="PS51892">
    <property type="entry name" value="SUBTILASE"/>
    <property type="match status" value="1"/>
</dbReference>
<comment type="caution">
    <text evidence="14">The sequence shown here is derived from an EMBL/GenBank/DDBJ whole genome shotgun (WGS) entry which is preliminary data.</text>
</comment>
<evidence type="ECO:0000259" key="12">
    <source>
        <dbReference type="Pfam" id="PF00082"/>
    </source>
</evidence>
<dbReference type="InterPro" id="IPR050131">
    <property type="entry name" value="Peptidase_S8_subtilisin-like"/>
</dbReference>